<dbReference type="RefSeq" id="WP_250097278.1">
    <property type="nucleotide sequence ID" value="NZ_JAKRYL010000015.1"/>
</dbReference>
<dbReference type="InterPro" id="IPR026055">
    <property type="entry name" value="FAR"/>
</dbReference>
<dbReference type="AlphaFoldDB" id="A0A9X2I5I8"/>
<evidence type="ECO:0000313" key="3">
    <source>
        <dbReference type="Proteomes" id="UP001139150"/>
    </source>
</evidence>
<dbReference type="GO" id="GO:0080019">
    <property type="term" value="F:alcohol-forming very long-chain fatty acyl-CoA reductase activity"/>
    <property type="evidence" value="ECO:0007669"/>
    <property type="project" value="InterPro"/>
</dbReference>
<proteinExistence type="predicted"/>
<dbReference type="Gene3D" id="3.40.50.720">
    <property type="entry name" value="NAD(P)-binding Rossmann-like Domain"/>
    <property type="match status" value="1"/>
</dbReference>
<dbReference type="PANTHER" id="PTHR11011">
    <property type="entry name" value="MALE STERILITY PROTEIN 2-RELATED"/>
    <property type="match status" value="1"/>
</dbReference>
<keyword evidence="3" id="KW-1185">Reference proteome</keyword>
<accession>A0A9X2I5I8</accession>
<dbReference type="InterPro" id="IPR013120">
    <property type="entry name" value="FAR_NAD-bd"/>
</dbReference>
<dbReference type="Proteomes" id="UP001139150">
    <property type="component" value="Unassembled WGS sequence"/>
</dbReference>
<organism evidence="2 3">
    <name type="scientific">Halalkalibacter alkaliphilus</name>
    <dbReference type="NCBI Taxonomy" id="2917993"/>
    <lineage>
        <taxon>Bacteria</taxon>
        <taxon>Bacillati</taxon>
        <taxon>Bacillota</taxon>
        <taxon>Bacilli</taxon>
        <taxon>Bacillales</taxon>
        <taxon>Bacillaceae</taxon>
        <taxon>Halalkalibacter</taxon>
    </lineage>
</organism>
<dbReference type="EMBL" id="JAKRYL010000015">
    <property type="protein sequence ID" value="MCL7748387.1"/>
    <property type="molecule type" value="Genomic_DNA"/>
</dbReference>
<feature type="domain" description="Thioester reductase (TE)" evidence="1">
    <location>
        <begin position="5"/>
        <end position="240"/>
    </location>
</feature>
<protein>
    <submittedName>
        <fullName evidence="2">SDR family oxidoreductase</fullName>
    </submittedName>
</protein>
<dbReference type="CDD" id="cd05263">
    <property type="entry name" value="MupV_like_SDR_e"/>
    <property type="match status" value="1"/>
</dbReference>
<dbReference type="InterPro" id="IPR036291">
    <property type="entry name" value="NAD(P)-bd_dom_sf"/>
</dbReference>
<evidence type="ECO:0000259" key="1">
    <source>
        <dbReference type="Pfam" id="PF07993"/>
    </source>
</evidence>
<sequence length="355" mass="40207">MNIFITGGTGFLGTQFIQELLDSDNRVYVLVRSTKKSQTLLNKIPKHQHSQVEIIEGHLADNHLGISKKDQSNLKGKIDAFFHIAALLSFDFKMADQLYEVNEMGTKHSLELAKNIGVKSYYYISTAYTLGKKNAAEESLHEMDQEFNNPYEETKCKAEHIVMSYSEHMNVSIFRPSIIVGHSVTGKSDSTFGLYGFMKGLEIFKKKVSRAGNDSGKRYNIIGNQSGTQNLVPVDYVCRVLMAGLEKAKNKTIYHVTNPNPPVNHEGLKMIGELLDFPNIQFNSREDTLLTKEEMVLNEFVSNFTIYVNRDIDFSITNTQQLLNATNNQVLNMDNEMLRTIIDGYKKQDKTPVLV</sequence>
<dbReference type="Pfam" id="PF07993">
    <property type="entry name" value="NAD_binding_4"/>
    <property type="match status" value="1"/>
</dbReference>
<evidence type="ECO:0000313" key="2">
    <source>
        <dbReference type="EMBL" id="MCL7748387.1"/>
    </source>
</evidence>
<comment type="caution">
    <text evidence="2">The sequence shown here is derived from an EMBL/GenBank/DDBJ whole genome shotgun (WGS) entry which is preliminary data.</text>
</comment>
<reference evidence="2" key="1">
    <citation type="submission" date="2022-02" db="EMBL/GenBank/DDBJ databases">
        <title>Halalkalibacter sp. nov. isolated from Lonar Lake, India.</title>
        <authorList>
            <person name="Joshi A."/>
            <person name="Thite S."/>
            <person name="Lodha T."/>
        </authorList>
    </citation>
    <scope>NUCLEOTIDE SEQUENCE</scope>
    <source>
        <strain evidence="2">MEB205</strain>
    </source>
</reference>
<gene>
    <name evidence="2" type="ORF">MF646_14755</name>
</gene>
<dbReference type="SUPFAM" id="SSF51735">
    <property type="entry name" value="NAD(P)-binding Rossmann-fold domains"/>
    <property type="match status" value="1"/>
</dbReference>
<name>A0A9X2I5I8_9BACI</name>